<keyword evidence="5" id="KW-0408">Iron</keyword>
<accession>A0ABW5J2V8</accession>
<evidence type="ECO:0000256" key="1">
    <source>
        <dbReference type="ARBA" id="ARBA00022617"/>
    </source>
</evidence>
<reference evidence="10" key="1">
    <citation type="journal article" date="2019" name="Int. J. Syst. Evol. Microbiol.">
        <title>The Global Catalogue of Microorganisms (GCM) 10K type strain sequencing project: providing services to taxonomists for standard genome sequencing and annotation.</title>
        <authorList>
            <consortium name="The Broad Institute Genomics Platform"/>
            <consortium name="The Broad Institute Genome Sequencing Center for Infectious Disease"/>
            <person name="Wu L."/>
            <person name="Ma J."/>
        </authorList>
    </citation>
    <scope>NUCLEOTIDE SEQUENCE [LARGE SCALE GENOMIC DNA]</scope>
    <source>
        <strain evidence="10">KCTC 52344</strain>
    </source>
</reference>
<keyword evidence="1" id="KW-0349">Heme</keyword>
<evidence type="ECO:0000313" key="9">
    <source>
        <dbReference type="EMBL" id="MFD2519864.1"/>
    </source>
</evidence>
<dbReference type="PROSITE" id="PS51296">
    <property type="entry name" value="RIESKE"/>
    <property type="match status" value="1"/>
</dbReference>
<dbReference type="Gene3D" id="2.102.10.10">
    <property type="entry name" value="Rieske [2Fe-2S] iron-sulphur domain"/>
    <property type="match status" value="1"/>
</dbReference>
<comment type="caution">
    <text evidence="9">The sequence shown here is derived from an EMBL/GenBank/DDBJ whole genome shotgun (WGS) entry which is preliminary data.</text>
</comment>
<dbReference type="PANTHER" id="PTHR43809">
    <property type="entry name" value="NITRITE REDUCTASE (NADH) LARGE SUBUNIT"/>
    <property type="match status" value="1"/>
</dbReference>
<feature type="domain" description="Rieske" evidence="8">
    <location>
        <begin position="13"/>
        <end position="114"/>
    </location>
</feature>
<dbReference type="InterPro" id="IPR012748">
    <property type="entry name" value="Rieske-like_NirD"/>
</dbReference>
<dbReference type="Proteomes" id="UP001597510">
    <property type="component" value="Unassembled WGS sequence"/>
</dbReference>
<evidence type="ECO:0000256" key="7">
    <source>
        <dbReference type="ARBA" id="ARBA00023063"/>
    </source>
</evidence>
<dbReference type="PANTHER" id="PTHR43809:SF1">
    <property type="entry name" value="NITRITE REDUCTASE (NADH) LARGE SUBUNIT"/>
    <property type="match status" value="1"/>
</dbReference>
<dbReference type="SUPFAM" id="SSF50022">
    <property type="entry name" value="ISP domain"/>
    <property type="match status" value="1"/>
</dbReference>
<evidence type="ECO:0000256" key="5">
    <source>
        <dbReference type="ARBA" id="ARBA00023004"/>
    </source>
</evidence>
<keyword evidence="4" id="KW-0560">Oxidoreductase</keyword>
<evidence type="ECO:0000256" key="3">
    <source>
        <dbReference type="ARBA" id="ARBA00022723"/>
    </source>
</evidence>
<keyword evidence="10" id="KW-1185">Reference proteome</keyword>
<sequence>MVLTDTATAVQWKQACRVEDIPENGGACVLLDGEQIAIYNFARRNEWFATQNLCPHKQQMVLSRGMIGTQGGEPKVACPFHKKTFSLETGKCMGDEDYQIATYPVKVEGNLIFIGLSEKKLTFP</sequence>
<dbReference type="RefSeq" id="WP_340236281.1">
    <property type="nucleotide sequence ID" value="NZ_JBBEWC010000006.1"/>
</dbReference>
<dbReference type="InterPro" id="IPR036922">
    <property type="entry name" value="Rieske_2Fe-2S_sf"/>
</dbReference>
<evidence type="ECO:0000256" key="6">
    <source>
        <dbReference type="ARBA" id="ARBA00023014"/>
    </source>
</evidence>
<dbReference type="CDD" id="cd03529">
    <property type="entry name" value="Rieske_NirD"/>
    <property type="match status" value="1"/>
</dbReference>
<proteinExistence type="predicted"/>
<keyword evidence="3" id="KW-0479">Metal-binding</keyword>
<organism evidence="9 10">
    <name type="scientific">Emticicia soli</name>
    <dbReference type="NCBI Taxonomy" id="2027878"/>
    <lineage>
        <taxon>Bacteria</taxon>
        <taxon>Pseudomonadati</taxon>
        <taxon>Bacteroidota</taxon>
        <taxon>Cytophagia</taxon>
        <taxon>Cytophagales</taxon>
        <taxon>Leadbetterellaceae</taxon>
        <taxon>Emticicia</taxon>
    </lineage>
</organism>
<protein>
    <submittedName>
        <fullName evidence="9">Nitrite reductase small subunit NirD</fullName>
    </submittedName>
</protein>
<keyword evidence="2" id="KW-0001">2Fe-2S</keyword>
<dbReference type="InterPro" id="IPR052034">
    <property type="entry name" value="NasD-like"/>
</dbReference>
<evidence type="ECO:0000259" key="8">
    <source>
        <dbReference type="PROSITE" id="PS51296"/>
    </source>
</evidence>
<keyword evidence="6" id="KW-0411">Iron-sulfur</keyword>
<dbReference type="PROSITE" id="PS51300">
    <property type="entry name" value="NIRD"/>
    <property type="match status" value="1"/>
</dbReference>
<gene>
    <name evidence="9" type="primary">nirD</name>
    <name evidence="9" type="ORF">ACFSR2_03145</name>
</gene>
<dbReference type="EMBL" id="JBHULC010000003">
    <property type="protein sequence ID" value="MFD2519864.1"/>
    <property type="molecule type" value="Genomic_DNA"/>
</dbReference>
<evidence type="ECO:0000256" key="4">
    <source>
        <dbReference type="ARBA" id="ARBA00023002"/>
    </source>
</evidence>
<dbReference type="Pfam" id="PF13806">
    <property type="entry name" value="Rieske_2"/>
    <property type="match status" value="1"/>
</dbReference>
<evidence type="ECO:0000256" key="2">
    <source>
        <dbReference type="ARBA" id="ARBA00022714"/>
    </source>
</evidence>
<dbReference type="NCBIfam" id="TIGR02378">
    <property type="entry name" value="nirD_assim_sml"/>
    <property type="match status" value="1"/>
</dbReference>
<name>A0ABW5J2V8_9BACT</name>
<dbReference type="InterPro" id="IPR017941">
    <property type="entry name" value="Rieske_2Fe-2S"/>
</dbReference>
<keyword evidence="7" id="KW-0534">Nitrate assimilation</keyword>
<evidence type="ECO:0000313" key="10">
    <source>
        <dbReference type="Proteomes" id="UP001597510"/>
    </source>
</evidence>